<feature type="transmembrane region" description="Helical" evidence="1">
    <location>
        <begin position="99"/>
        <end position="118"/>
    </location>
</feature>
<evidence type="ECO:0000256" key="1">
    <source>
        <dbReference type="SAM" id="Phobius"/>
    </source>
</evidence>
<sequence>MKSGDIMIKVEKYDDEKYAIIAISRPEKLNAINFQTGYELVQKLREVNENPNIRTVIITGEGRAFCSGADVSEEVEDIGRDLKLSFHPIIKEIRFSNKIYIAAINGVVAGACIGIVLSTDFRYAKKETRFITAFQRIGLAPDTGVAYFLLKHVKDQKAYELTVLGGEFSAEDAEKWGLLKIVEDPLQEAKKFAKMIANGPFQSYIGGKKQANFVLYSDLERFLDYELSIQEYVGTTKDFREGVLSFREKREPKFKGI</sequence>
<dbReference type="FunCoup" id="L0A9X4">
    <property type="interactions" value="17"/>
</dbReference>
<dbReference type="HOGENOM" id="CLU_009834_7_2_2"/>
<accession>L0A9X4</accession>
<dbReference type="Gene3D" id="1.10.12.10">
    <property type="entry name" value="Lyase 2-enoyl-coa Hydratase, Chain A, domain 2"/>
    <property type="match status" value="1"/>
</dbReference>
<keyword evidence="1" id="KW-1133">Transmembrane helix</keyword>
<dbReference type="SUPFAM" id="SSF52096">
    <property type="entry name" value="ClpP/crotonase"/>
    <property type="match status" value="1"/>
</dbReference>
<reference evidence="3" key="1">
    <citation type="submission" date="2012-03" db="EMBL/GenBank/DDBJ databases">
        <title>Complete genome of Caldisphaera lagunensis DSM 15908.</title>
        <authorList>
            <person name="Lucas S."/>
            <person name="Copeland A."/>
            <person name="Lapidus A."/>
            <person name="Glavina del Rio T."/>
            <person name="Dalin E."/>
            <person name="Tice H."/>
            <person name="Bruce D."/>
            <person name="Goodwin L."/>
            <person name="Pitluck S."/>
            <person name="Peters L."/>
            <person name="Mikhailova N."/>
            <person name="Teshima H."/>
            <person name="Kyrpides N."/>
            <person name="Mavromatis K."/>
            <person name="Ivanova N."/>
            <person name="Brettin T."/>
            <person name="Detter J.C."/>
            <person name="Han C."/>
            <person name="Larimer F."/>
            <person name="Land M."/>
            <person name="Hauser L."/>
            <person name="Markowitz V."/>
            <person name="Cheng J.-F."/>
            <person name="Hugenholtz P."/>
            <person name="Woyke T."/>
            <person name="Wu D."/>
            <person name="Spring S."/>
            <person name="Schroeder M."/>
            <person name="Brambilla E."/>
            <person name="Klenk H.-P."/>
            <person name="Eisen J.A."/>
        </authorList>
    </citation>
    <scope>NUCLEOTIDE SEQUENCE [LARGE SCALE GENOMIC DNA]</scope>
    <source>
        <strain evidence="3">DSM 15908 / JCM 11604 / IC-154</strain>
    </source>
</reference>
<protein>
    <submittedName>
        <fullName evidence="2">Enoyl-CoA hydratase/carnithine racemase</fullName>
    </submittedName>
</protein>
<keyword evidence="1" id="KW-0472">Membrane</keyword>
<dbReference type="AlphaFoldDB" id="L0A9X4"/>
<dbReference type="CDD" id="cd06558">
    <property type="entry name" value="crotonase-like"/>
    <property type="match status" value="1"/>
</dbReference>
<dbReference type="PANTHER" id="PTHR43459:SF1">
    <property type="entry name" value="EG:BACN32G11.4 PROTEIN"/>
    <property type="match status" value="1"/>
</dbReference>
<name>L0A9X4_CALLD</name>
<gene>
    <name evidence="2" type="ordered locus">Calag_0064</name>
</gene>
<dbReference type="STRING" id="1056495.Calag_0064"/>
<dbReference type="Proteomes" id="UP000010469">
    <property type="component" value="Chromosome"/>
</dbReference>
<evidence type="ECO:0000313" key="2">
    <source>
        <dbReference type="EMBL" id="AFZ69855.1"/>
    </source>
</evidence>
<dbReference type="InterPro" id="IPR014748">
    <property type="entry name" value="Enoyl-CoA_hydra_C"/>
</dbReference>
<evidence type="ECO:0000313" key="3">
    <source>
        <dbReference type="Proteomes" id="UP000010469"/>
    </source>
</evidence>
<dbReference type="eggNOG" id="arCOG00239">
    <property type="taxonomic scope" value="Archaea"/>
</dbReference>
<dbReference type="InterPro" id="IPR029045">
    <property type="entry name" value="ClpP/crotonase-like_dom_sf"/>
</dbReference>
<dbReference type="InterPro" id="IPR001753">
    <property type="entry name" value="Enoyl-CoA_hydra/iso"/>
</dbReference>
<proteinExistence type="predicted"/>
<keyword evidence="1" id="KW-0812">Transmembrane</keyword>
<dbReference type="Pfam" id="PF00378">
    <property type="entry name" value="ECH_1"/>
    <property type="match status" value="1"/>
</dbReference>
<dbReference type="InParanoid" id="L0A9X4"/>
<organism evidence="2 3">
    <name type="scientific">Caldisphaera lagunensis (strain DSM 15908 / JCM 11604 / ANMR 0165 / IC-154)</name>
    <dbReference type="NCBI Taxonomy" id="1056495"/>
    <lineage>
        <taxon>Archaea</taxon>
        <taxon>Thermoproteota</taxon>
        <taxon>Thermoprotei</taxon>
        <taxon>Acidilobales</taxon>
        <taxon>Caldisphaeraceae</taxon>
        <taxon>Caldisphaera</taxon>
    </lineage>
</organism>
<dbReference type="EMBL" id="CP003378">
    <property type="protein sequence ID" value="AFZ69855.1"/>
    <property type="molecule type" value="Genomic_DNA"/>
</dbReference>
<dbReference type="NCBIfam" id="NF004725">
    <property type="entry name" value="PRK06072.1"/>
    <property type="match status" value="1"/>
</dbReference>
<dbReference type="PANTHER" id="PTHR43459">
    <property type="entry name" value="ENOYL-COA HYDRATASE"/>
    <property type="match status" value="1"/>
</dbReference>
<dbReference type="Gene3D" id="3.90.226.10">
    <property type="entry name" value="2-enoyl-CoA Hydratase, Chain A, domain 1"/>
    <property type="match status" value="1"/>
</dbReference>
<dbReference type="KEGG" id="clg:Calag_0064"/>
<keyword evidence="3" id="KW-1185">Reference proteome</keyword>